<evidence type="ECO:0000313" key="1">
    <source>
        <dbReference type="EMBL" id="KAK7072045.1"/>
    </source>
</evidence>
<reference evidence="1 2" key="1">
    <citation type="submission" date="2023-11" db="EMBL/GenBank/DDBJ databases">
        <title>Halocaridina rubra genome assembly.</title>
        <authorList>
            <person name="Smith C."/>
        </authorList>
    </citation>
    <scope>NUCLEOTIDE SEQUENCE [LARGE SCALE GENOMIC DNA]</scope>
    <source>
        <strain evidence="1">EP-1</strain>
        <tissue evidence="1">Whole</tissue>
    </source>
</reference>
<dbReference type="AlphaFoldDB" id="A0AAN8WTJ4"/>
<gene>
    <name evidence="1" type="ORF">SK128_004871</name>
</gene>
<organism evidence="1 2">
    <name type="scientific">Halocaridina rubra</name>
    <name type="common">Hawaiian red shrimp</name>
    <dbReference type="NCBI Taxonomy" id="373956"/>
    <lineage>
        <taxon>Eukaryota</taxon>
        <taxon>Metazoa</taxon>
        <taxon>Ecdysozoa</taxon>
        <taxon>Arthropoda</taxon>
        <taxon>Crustacea</taxon>
        <taxon>Multicrustacea</taxon>
        <taxon>Malacostraca</taxon>
        <taxon>Eumalacostraca</taxon>
        <taxon>Eucarida</taxon>
        <taxon>Decapoda</taxon>
        <taxon>Pleocyemata</taxon>
        <taxon>Caridea</taxon>
        <taxon>Atyoidea</taxon>
        <taxon>Atyidae</taxon>
        <taxon>Halocaridina</taxon>
    </lineage>
</organism>
<sequence>NITAFSLLIPDGFSDKMRYSYSQNRTRHLNRLEPENSLQTSTIITTNIHQKRNASTRSFSSPPSGFDKKSQIYHYDQICDLLSPKE</sequence>
<name>A0AAN8WTJ4_HALRR</name>
<proteinExistence type="predicted"/>
<protein>
    <submittedName>
        <fullName evidence="1">Uncharacterized protein</fullName>
    </submittedName>
</protein>
<feature type="non-terminal residue" evidence="1">
    <location>
        <position position="1"/>
    </location>
</feature>
<comment type="caution">
    <text evidence="1">The sequence shown here is derived from an EMBL/GenBank/DDBJ whole genome shotgun (WGS) entry which is preliminary data.</text>
</comment>
<dbReference type="EMBL" id="JAXCGZ010013720">
    <property type="protein sequence ID" value="KAK7072045.1"/>
    <property type="molecule type" value="Genomic_DNA"/>
</dbReference>
<keyword evidence="2" id="KW-1185">Reference proteome</keyword>
<dbReference type="Proteomes" id="UP001381693">
    <property type="component" value="Unassembled WGS sequence"/>
</dbReference>
<accession>A0AAN8WTJ4</accession>
<evidence type="ECO:0000313" key="2">
    <source>
        <dbReference type="Proteomes" id="UP001381693"/>
    </source>
</evidence>